<feature type="region of interest" description="Disordered" evidence="1">
    <location>
        <begin position="143"/>
        <end position="167"/>
    </location>
</feature>
<feature type="compositionally biased region" description="Low complexity" evidence="1">
    <location>
        <begin position="154"/>
        <end position="164"/>
    </location>
</feature>
<organism evidence="2 3">
    <name type="scientific">Entamoeba invadens IP1</name>
    <dbReference type="NCBI Taxonomy" id="370355"/>
    <lineage>
        <taxon>Eukaryota</taxon>
        <taxon>Amoebozoa</taxon>
        <taxon>Evosea</taxon>
        <taxon>Archamoebae</taxon>
        <taxon>Mastigamoebida</taxon>
        <taxon>Entamoebidae</taxon>
        <taxon>Entamoeba</taxon>
    </lineage>
</organism>
<proteinExistence type="predicted"/>
<reference evidence="2 3" key="1">
    <citation type="submission" date="2012-10" db="EMBL/GenBank/DDBJ databases">
        <authorList>
            <person name="Zafar N."/>
            <person name="Inman J."/>
            <person name="Hall N."/>
            <person name="Lorenzi H."/>
            <person name="Caler E."/>
        </authorList>
    </citation>
    <scope>NUCLEOTIDE SEQUENCE [LARGE SCALE GENOMIC DNA]</scope>
    <source>
        <strain evidence="2 3">IP1</strain>
    </source>
</reference>
<accession>L7FLA0</accession>
<evidence type="ECO:0000313" key="2">
    <source>
        <dbReference type="EMBL" id="ELP88538.1"/>
    </source>
</evidence>
<dbReference type="RefSeq" id="XP_004255309.1">
    <property type="nucleotide sequence ID" value="XM_004255261.1"/>
</dbReference>
<protein>
    <submittedName>
        <fullName evidence="2">Uncharacterized protein</fullName>
    </submittedName>
</protein>
<evidence type="ECO:0000313" key="3">
    <source>
        <dbReference type="Proteomes" id="UP000014680"/>
    </source>
</evidence>
<dbReference type="GeneID" id="14887520"/>
<sequence length="187" mass="21567">MQPHSYISNVRTEYQYNSKDCTGTPRSVFDWINTAAKVDPQPEHFIAFRGDSGTQCRLDDTIDGEFFTDECASDINWVQWKIYEENGRYFLRKSHNVYNCDPTSTTVYKYNYECNKCDEEGRLTKCYGIGGVKEYTDFTMRGPENTLDIDNKPNQDNSNQNNGEQNEENGSHFVVVLLGLLTLSLIF</sequence>
<dbReference type="VEuPathDB" id="AmoebaDB:EIN_334800"/>
<dbReference type="EMBL" id="KB206750">
    <property type="protein sequence ID" value="ELP88538.1"/>
    <property type="molecule type" value="Genomic_DNA"/>
</dbReference>
<gene>
    <name evidence="2" type="ORF">EIN_334800</name>
</gene>
<keyword evidence="3" id="KW-1185">Reference proteome</keyword>
<dbReference type="Proteomes" id="UP000014680">
    <property type="component" value="Unassembled WGS sequence"/>
</dbReference>
<name>L7FLA0_ENTIV</name>
<evidence type="ECO:0000256" key="1">
    <source>
        <dbReference type="SAM" id="MobiDB-lite"/>
    </source>
</evidence>
<dbReference type="KEGG" id="eiv:EIN_334800"/>
<dbReference type="AlphaFoldDB" id="L7FLA0"/>